<feature type="compositionally biased region" description="Low complexity" evidence="1">
    <location>
        <begin position="52"/>
        <end position="76"/>
    </location>
</feature>
<name>A0ABV1AQ60_9FIRM</name>
<feature type="compositionally biased region" description="Polar residues" evidence="1">
    <location>
        <begin position="778"/>
        <end position="788"/>
    </location>
</feature>
<keyword evidence="2" id="KW-0472">Membrane</keyword>
<keyword evidence="2" id="KW-1133">Transmembrane helix</keyword>
<dbReference type="RefSeq" id="WP_303223713.1">
    <property type="nucleotide sequence ID" value="NZ_JBBMEI010000079.1"/>
</dbReference>
<sequence length="820" mass="87794">MRRKQLYAMILAGALATGGVPVTAMAADAASETAGEETGDFGSSEDTDNSAAEEQPTEAPAEPTEAPTEPEQPTEAPAEEPAEEPTEAPAEQPAEETTETETVAEENTATGIAIINKDAAGNDVPDYQPSLQAAIDKVEAATSDSEATVIEVSDQLELSSTVTIENKKVCIRAAGDVSIGRADDSFKGDMFQVSGENASLQFEVKDGGKLTVSGAFTDTSITAEGSIVKVTDGSFGLFSNVILTGNNSSAKGAAIDCTNGQIALAGGTITGNTGANGAVYSDSDILVQGTVIVKDNKIADVQANVYLDKEAKFMITNELTGSEISFTHANAADGWQVLGAADKVESSVFESAVKQFGYDTDEYTLNAADTTTKTVTLKKKADTPDPDPEPTKDFLSYKSGTLKWTSHTAVSVELSNTKDCKWYYTYVDSGTSEAKIKKMYDAKHTTTSVKANKGFTVTATNVPEKNNKWLVVFATSTDGTTEMKYFKLDEDSFNKKRPPKEASFLTYKSGTLKWTNHTTVSLDFSTTQDCKWYYFFVDADTSVETIQNMYDSSRATNAVKANTAFTVKAENVPEADSWLVVCAKPTTGKAKMSIFKLNTPSFKTKRPPASNNNTRKARTYSVSELASKSKITGLKDPLKFTPGTFYEFSVTGAGQNDEPPYVSGDERWIPMYWSMKENPTETSDKNTTFRIGSPKGIKDAKTYNIYVFFKKQIYNGSEWQDTDVIESVKTQFSSQELTDADLTITPTGDGDGTGGGSGSGSATDAELTATEAATEKANGSSSKSAVSTMDESPIGTMATLAVLSLLAAGYILIRKRKKDI</sequence>
<evidence type="ECO:0000313" key="4">
    <source>
        <dbReference type="EMBL" id="MEQ2359891.1"/>
    </source>
</evidence>
<evidence type="ECO:0000256" key="3">
    <source>
        <dbReference type="SAM" id="SignalP"/>
    </source>
</evidence>
<dbReference type="SUPFAM" id="SSF51126">
    <property type="entry name" value="Pectin lyase-like"/>
    <property type="match status" value="1"/>
</dbReference>
<feature type="region of interest" description="Disordered" evidence="1">
    <location>
        <begin position="739"/>
        <end position="788"/>
    </location>
</feature>
<evidence type="ECO:0000256" key="2">
    <source>
        <dbReference type="SAM" id="Phobius"/>
    </source>
</evidence>
<organism evidence="4 5">
    <name type="scientific">Blautia intestinihominis</name>
    <dbReference type="NCBI Taxonomy" id="3133152"/>
    <lineage>
        <taxon>Bacteria</taxon>
        <taxon>Bacillati</taxon>
        <taxon>Bacillota</taxon>
        <taxon>Clostridia</taxon>
        <taxon>Lachnospirales</taxon>
        <taxon>Lachnospiraceae</taxon>
        <taxon>Blautia</taxon>
    </lineage>
</organism>
<keyword evidence="3" id="KW-0732">Signal</keyword>
<feature type="region of interest" description="Disordered" evidence="1">
    <location>
        <begin position="28"/>
        <end position="106"/>
    </location>
</feature>
<dbReference type="Proteomes" id="UP001446032">
    <property type="component" value="Unassembled WGS sequence"/>
</dbReference>
<feature type="compositionally biased region" description="Acidic residues" evidence="1">
    <location>
        <begin position="77"/>
        <end position="86"/>
    </location>
</feature>
<keyword evidence="2" id="KW-0812">Transmembrane</keyword>
<evidence type="ECO:0008006" key="6">
    <source>
        <dbReference type="Google" id="ProtNLM"/>
    </source>
</evidence>
<protein>
    <recommendedName>
        <fullName evidence="6">LPXTG cell wall anchor domain-containing protein</fullName>
    </recommendedName>
</protein>
<feature type="compositionally biased region" description="Low complexity" evidence="1">
    <location>
        <begin position="760"/>
        <end position="777"/>
    </location>
</feature>
<feature type="compositionally biased region" description="Acidic residues" evidence="1">
    <location>
        <begin position="93"/>
        <end position="104"/>
    </location>
</feature>
<accession>A0ABV1AQ60</accession>
<proteinExistence type="predicted"/>
<keyword evidence="5" id="KW-1185">Reference proteome</keyword>
<feature type="compositionally biased region" description="Gly residues" evidence="1">
    <location>
        <begin position="749"/>
        <end position="759"/>
    </location>
</feature>
<comment type="caution">
    <text evidence="4">The sequence shown here is derived from an EMBL/GenBank/DDBJ whole genome shotgun (WGS) entry which is preliminary data.</text>
</comment>
<dbReference type="EMBL" id="JBBMEI010000079">
    <property type="protein sequence ID" value="MEQ2359891.1"/>
    <property type="molecule type" value="Genomic_DNA"/>
</dbReference>
<evidence type="ECO:0000256" key="1">
    <source>
        <dbReference type="SAM" id="MobiDB-lite"/>
    </source>
</evidence>
<evidence type="ECO:0000313" key="5">
    <source>
        <dbReference type="Proteomes" id="UP001446032"/>
    </source>
</evidence>
<feature type="signal peptide" evidence="3">
    <location>
        <begin position="1"/>
        <end position="26"/>
    </location>
</feature>
<feature type="transmembrane region" description="Helical" evidence="2">
    <location>
        <begin position="794"/>
        <end position="813"/>
    </location>
</feature>
<gene>
    <name evidence="4" type="ORF">WMO75_16485</name>
</gene>
<feature type="chain" id="PRO_5047222082" description="LPXTG cell wall anchor domain-containing protein" evidence="3">
    <location>
        <begin position="27"/>
        <end position="820"/>
    </location>
</feature>
<reference evidence="4 5" key="1">
    <citation type="submission" date="2024-03" db="EMBL/GenBank/DDBJ databases">
        <title>Human intestinal bacterial collection.</title>
        <authorList>
            <person name="Pauvert C."/>
            <person name="Hitch T.C.A."/>
            <person name="Clavel T."/>
        </authorList>
    </citation>
    <scope>NUCLEOTIDE SEQUENCE [LARGE SCALE GENOMIC DNA]</scope>
    <source>
        <strain evidence="4 5">CLA-AA-H95</strain>
    </source>
</reference>
<feature type="compositionally biased region" description="Acidic residues" evidence="1">
    <location>
        <begin position="34"/>
        <end position="48"/>
    </location>
</feature>
<dbReference type="InterPro" id="IPR011050">
    <property type="entry name" value="Pectin_lyase_fold/virulence"/>
</dbReference>